<feature type="transmembrane region" description="Helical" evidence="11">
    <location>
        <begin position="12"/>
        <end position="28"/>
    </location>
</feature>
<name>A0A9Q1GND2_9CARY</name>
<feature type="transmembrane region" description="Helical" evidence="11">
    <location>
        <begin position="145"/>
        <end position="171"/>
    </location>
</feature>
<evidence type="ECO:0000256" key="11">
    <source>
        <dbReference type="SAM" id="Phobius"/>
    </source>
</evidence>
<dbReference type="EMBL" id="JAKOGI010001670">
    <property type="protein sequence ID" value="KAJ8424477.1"/>
    <property type="molecule type" value="Genomic_DNA"/>
</dbReference>
<feature type="transmembrane region" description="Helical" evidence="11">
    <location>
        <begin position="35"/>
        <end position="53"/>
    </location>
</feature>
<evidence type="ECO:0000256" key="1">
    <source>
        <dbReference type="ARBA" id="ARBA00004141"/>
    </source>
</evidence>
<evidence type="ECO:0000256" key="8">
    <source>
        <dbReference type="ARBA" id="ARBA00023136"/>
    </source>
</evidence>
<keyword evidence="14" id="KW-1185">Reference proteome</keyword>
<evidence type="ECO:0000256" key="9">
    <source>
        <dbReference type="ARBA" id="ARBA00023315"/>
    </source>
</evidence>
<keyword evidence="6 11" id="KW-1133">Transmembrane helix</keyword>
<evidence type="ECO:0000313" key="14">
    <source>
        <dbReference type="Proteomes" id="UP001153076"/>
    </source>
</evidence>
<comment type="subcellular location">
    <subcellularLocation>
        <location evidence="1">Membrane</location>
        <topology evidence="1">Multi-pass membrane protein</topology>
    </subcellularLocation>
</comment>
<organism evidence="13 14">
    <name type="scientific">Carnegiea gigantea</name>
    <dbReference type="NCBI Taxonomy" id="171969"/>
    <lineage>
        <taxon>Eukaryota</taxon>
        <taxon>Viridiplantae</taxon>
        <taxon>Streptophyta</taxon>
        <taxon>Embryophyta</taxon>
        <taxon>Tracheophyta</taxon>
        <taxon>Spermatophyta</taxon>
        <taxon>Magnoliopsida</taxon>
        <taxon>eudicotyledons</taxon>
        <taxon>Gunneridae</taxon>
        <taxon>Pentapetalae</taxon>
        <taxon>Caryophyllales</taxon>
        <taxon>Cactineae</taxon>
        <taxon>Cactaceae</taxon>
        <taxon>Cactoideae</taxon>
        <taxon>Echinocereeae</taxon>
        <taxon>Carnegiea</taxon>
    </lineage>
</organism>
<comment type="pathway">
    <text evidence="2">Secondary metabolite biosynthesis.</text>
</comment>
<dbReference type="Pfam" id="PF13813">
    <property type="entry name" value="MBOAT_2"/>
    <property type="match status" value="1"/>
</dbReference>
<evidence type="ECO:0000259" key="12">
    <source>
        <dbReference type="Pfam" id="PF13813"/>
    </source>
</evidence>
<keyword evidence="8 11" id="KW-0472">Membrane</keyword>
<keyword evidence="5 11" id="KW-0812">Transmembrane</keyword>
<dbReference type="PANTHER" id="PTHR31595:SF57">
    <property type="entry name" value="OS04G0481900 PROTEIN"/>
    <property type="match status" value="1"/>
</dbReference>
<feature type="domain" description="Wax synthase" evidence="12">
    <location>
        <begin position="179"/>
        <end position="262"/>
    </location>
</feature>
<dbReference type="GO" id="GO:0016020">
    <property type="term" value="C:membrane"/>
    <property type="evidence" value="ECO:0007669"/>
    <property type="project" value="UniProtKB-SubCell"/>
</dbReference>
<evidence type="ECO:0000256" key="5">
    <source>
        <dbReference type="ARBA" id="ARBA00022692"/>
    </source>
</evidence>
<dbReference type="OrthoDB" id="1077582at2759"/>
<protein>
    <recommendedName>
        <fullName evidence="12">Wax synthase domain-containing protein</fullName>
    </recommendedName>
</protein>
<comment type="similarity">
    <text evidence="3">Belongs to the wax synthase family.</text>
</comment>
<feature type="transmembrane region" description="Helical" evidence="11">
    <location>
        <begin position="224"/>
        <end position="245"/>
    </location>
</feature>
<evidence type="ECO:0000313" key="13">
    <source>
        <dbReference type="EMBL" id="KAJ8424477.1"/>
    </source>
</evidence>
<feature type="region of interest" description="Disordered" evidence="10">
    <location>
        <begin position="407"/>
        <end position="431"/>
    </location>
</feature>
<accession>A0A9Q1GND2</accession>
<evidence type="ECO:0000256" key="2">
    <source>
        <dbReference type="ARBA" id="ARBA00005179"/>
    </source>
</evidence>
<evidence type="ECO:0000256" key="10">
    <source>
        <dbReference type="SAM" id="MobiDB-lite"/>
    </source>
</evidence>
<dbReference type="Proteomes" id="UP001153076">
    <property type="component" value="Unassembled WGS sequence"/>
</dbReference>
<keyword evidence="9" id="KW-0012">Acyltransferase</keyword>
<keyword evidence="7" id="KW-0443">Lipid metabolism</keyword>
<dbReference type="GO" id="GO:0006629">
    <property type="term" value="P:lipid metabolic process"/>
    <property type="evidence" value="ECO:0007669"/>
    <property type="project" value="UniProtKB-KW"/>
</dbReference>
<gene>
    <name evidence="13" type="ORF">Cgig2_030685</name>
</gene>
<proteinExistence type="inferred from homology"/>
<evidence type="ECO:0000256" key="4">
    <source>
        <dbReference type="ARBA" id="ARBA00022679"/>
    </source>
</evidence>
<feature type="transmembrane region" description="Helical" evidence="11">
    <location>
        <begin position="257"/>
        <end position="274"/>
    </location>
</feature>
<dbReference type="InterPro" id="IPR032805">
    <property type="entry name" value="Wax_synthase_dom"/>
</dbReference>
<evidence type="ECO:0000256" key="6">
    <source>
        <dbReference type="ARBA" id="ARBA00022989"/>
    </source>
</evidence>
<dbReference type="GO" id="GO:0008374">
    <property type="term" value="F:O-acyltransferase activity"/>
    <property type="evidence" value="ECO:0007669"/>
    <property type="project" value="InterPro"/>
</dbReference>
<reference evidence="13" key="1">
    <citation type="submission" date="2022-04" db="EMBL/GenBank/DDBJ databases">
        <title>Carnegiea gigantea Genome sequencing and assembly v2.</title>
        <authorList>
            <person name="Copetti D."/>
            <person name="Sanderson M.J."/>
            <person name="Burquez A."/>
            <person name="Wojciechowski M.F."/>
        </authorList>
    </citation>
    <scope>NUCLEOTIDE SEQUENCE</scope>
    <source>
        <strain evidence="13">SGP5-SGP5p</strain>
        <tissue evidence="13">Aerial part</tissue>
    </source>
</reference>
<feature type="transmembrane region" description="Helical" evidence="11">
    <location>
        <begin position="286"/>
        <end position="305"/>
    </location>
</feature>
<sequence length="431" mass="48886">MEGEHELKNFLKAWATIIASLSYSYFISSNLQKGIPRFLSLLPVFSLFTLLPFSLNRPLFSGFLSGFISFLSNFKLLHFSFNQETPLSAHKSLFHFILFASLPIKIKQNYPQNQAPTRVLPLNLGLKSLICALLLFVYQKINRNLLIFCCWMYLFNDVALRSCATLVGYILGVELEPPSDEPYMATSLQDFWGRRWNPMVSDALRHTIYEPMRSFWAKYLDRDWAPAPALLATFVVSGLMHELVFYHVTRVKPTWEVTWFFVLHGMCVVLEVVMKRVMGPRLRLHWAVSGPLTVGFVILSGYWLFFPQVMRSNVDVGVMEDVIGESLLFFPGPESPSPSEGWAKPADVDDEASHQSSYNTGTRAALVSQGTHCLFVVHNIPWGWSPSVQQNMSLEMQKLRNHPGMKLRIADSSAAGPRRKLTPADPGDEQG</sequence>
<dbReference type="PANTHER" id="PTHR31595">
    <property type="entry name" value="LONG-CHAIN-ALCOHOL O-FATTY-ACYLTRANSFERASE 3-RELATED"/>
    <property type="match status" value="1"/>
</dbReference>
<dbReference type="AlphaFoldDB" id="A0A9Q1GND2"/>
<comment type="caution">
    <text evidence="13">The sequence shown here is derived from an EMBL/GenBank/DDBJ whole genome shotgun (WGS) entry which is preliminary data.</text>
</comment>
<evidence type="ECO:0000256" key="7">
    <source>
        <dbReference type="ARBA" id="ARBA00023098"/>
    </source>
</evidence>
<dbReference type="InterPro" id="IPR044851">
    <property type="entry name" value="Wax_synthase"/>
</dbReference>
<keyword evidence="4" id="KW-0808">Transferase</keyword>
<evidence type="ECO:0000256" key="3">
    <source>
        <dbReference type="ARBA" id="ARBA00007282"/>
    </source>
</evidence>
<feature type="transmembrane region" description="Helical" evidence="11">
    <location>
        <begin position="118"/>
        <end position="138"/>
    </location>
</feature>